<name>A0ABU5VNL1_9BACT</name>
<evidence type="ECO:0000256" key="1">
    <source>
        <dbReference type="SAM" id="Phobius"/>
    </source>
</evidence>
<accession>A0ABU5VNL1</accession>
<protein>
    <submittedName>
        <fullName evidence="2">Uncharacterized protein</fullName>
    </submittedName>
</protein>
<reference evidence="2 3" key="1">
    <citation type="submission" date="2023-11" db="EMBL/GenBank/DDBJ databases">
        <title>A Novel Polar Bacteriovorax (B. antarcticus) Isolated from the Biocrust in Antarctica.</title>
        <authorList>
            <person name="Mun W."/>
            <person name="Choi S.Y."/>
            <person name="Mitchell R.J."/>
        </authorList>
    </citation>
    <scope>NUCLEOTIDE SEQUENCE [LARGE SCALE GENOMIC DNA]</scope>
    <source>
        <strain evidence="2 3">PP10</strain>
    </source>
</reference>
<sequence length="153" mass="17228">MSAFAVETCSRIAIINYQEVLVDSNTSQKGEGLRYQLEKDPVAKQYLDTYQKNSGIRWPSAVLGTAGTGLLLFGFFNSDSENRRLYIISGTATILVNFLVARTLEVTNESNLNKAVEEYNKRNLPKIFFNPEGTQGQMDFSKVKLGLVQQWTF</sequence>
<evidence type="ECO:0000313" key="2">
    <source>
        <dbReference type="EMBL" id="MEA9354628.1"/>
    </source>
</evidence>
<keyword evidence="1" id="KW-0812">Transmembrane</keyword>
<evidence type="ECO:0000313" key="3">
    <source>
        <dbReference type="Proteomes" id="UP001302274"/>
    </source>
</evidence>
<keyword evidence="3" id="KW-1185">Reference proteome</keyword>
<gene>
    <name evidence="2" type="ORF">SHI21_00330</name>
</gene>
<dbReference type="RefSeq" id="WP_323574068.1">
    <property type="nucleotide sequence ID" value="NZ_JAYGJQ010000001.1"/>
</dbReference>
<feature type="transmembrane region" description="Helical" evidence="1">
    <location>
        <begin position="85"/>
        <end position="104"/>
    </location>
</feature>
<keyword evidence="1" id="KW-0472">Membrane</keyword>
<proteinExistence type="predicted"/>
<keyword evidence="1" id="KW-1133">Transmembrane helix</keyword>
<dbReference type="Proteomes" id="UP001302274">
    <property type="component" value="Unassembled WGS sequence"/>
</dbReference>
<comment type="caution">
    <text evidence="2">The sequence shown here is derived from an EMBL/GenBank/DDBJ whole genome shotgun (WGS) entry which is preliminary data.</text>
</comment>
<dbReference type="EMBL" id="JAYGJQ010000001">
    <property type="protein sequence ID" value="MEA9354628.1"/>
    <property type="molecule type" value="Genomic_DNA"/>
</dbReference>
<organism evidence="2 3">
    <name type="scientific">Bacteriovorax antarcticus</name>
    <dbReference type="NCBI Taxonomy" id="3088717"/>
    <lineage>
        <taxon>Bacteria</taxon>
        <taxon>Pseudomonadati</taxon>
        <taxon>Bdellovibrionota</taxon>
        <taxon>Bacteriovoracia</taxon>
        <taxon>Bacteriovoracales</taxon>
        <taxon>Bacteriovoracaceae</taxon>
        <taxon>Bacteriovorax</taxon>
    </lineage>
</organism>
<feature type="transmembrane region" description="Helical" evidence="1">
    <location>
        <begin position="56"/>
        <end position="76"/>
    </location>
</feature>